<evidence type="ECO:0000256" key="1">
    <source>
        <dbReference type="ARBA" id="ARBA00022723"/>
    </source>
</evidence>
<dbReference type="PROSITE" id="PS01215">
    <property type="entry name" value="MRP"/>
    <property type="match status" value="1"/>
</dbReference>
<accession>A0A7H1NR24</accession>
<keyword evidence="2 6" id="KW-0547">Nucleotide-binding</keyword>
<feature type="region of interest" description="Disordered" evidence="7">
    <location>
        <begin position="203"/>
        <end position="233"/>
    </location>
</feature>
<dbReference type="HAMAP" id="MF_02040">
    <property type="entry name" value="Mrp_NBP35"/>
    <property type="match status" value="1"/>
</dbReference>
<dbReference type="InterPro" id="IPR027417">
    <property type="entry name" value="P-loop_NTPase"/>
</dbReference>
<dbReference type="FunFam" id="3.40.50.300:FF:001119">
    <property type="entry name" value="Iron-sulfur cluster carrier protein"/>
    <property type="match status" value="1"/>
</dbReference>
<evidence type="ECO:0000256" key="5">
    <source>
        <dbReference type="ARBA" id="ARBA00023014"/>
    </source>
</evidence>
<dbReference type="InterPro" id="IPR019591">
    <property type="entry name" value="Mrp/NBP35_ATP-bd"/>
</dbReference>
<keyword evidence="1 6" id="KW-0479">Metal-binding</keyword>
<dbReference type="GO" id="GO:0016887">
    <property type="term" value="F:ATP hydrolysis activity"/>
    <property type="evidence" value="ECO:0007669"/>
    <property type="project" value="UniProtKB-UniRule"/>
</dbReference>
<feature type="compositionally biased region" description="Pro residues" evidence="7">
    <location>
        <begin position="101"/>
        <end position="113"/>
    </location>
</feature>
<keyword evidence="3 6" id="KW-0067">ATP-binding</keyword>
<feature type="binding site" evidence="6">
    <location>
        <begin position="271"/>
        <end position="278"/>
    </location>
    <ligand>
        <name>ATP</name>
        <dbReference type="ChEBI" id="CHEBI:30616"/>
    </ligand>
</feature>
<dbReference type="InterPro" id="IPR044304">
    <property type="entry name" value="NUBPL-like"/>
</dbReference>
<evidence type="ECO:0000256" key="7">
    <source>
        <dbReference type="SAM" id="MobiDB-lite"/>
    </source>
</evidence>
<evidence type="ECO:0000256" key="2">
    <source>
        <dbReference type="ARBA" id="ARBA00022741"/>
    </source>
</evidence>
<dbReference type="GO" id="GO:0005524">
    <property type="term" value="F:ATP binding"/>
    <property type="evidence" value="ECO:0007669"/>
    <property type="project" value="UniProtKB-UniRule"/>
</dbReference>
<evidence type="ECO:0000256" key="3">
    <source>
        <dbReference type="ARBA" id="ARBA00022840"/>
    </source>
</evidence>
<proteinExistence type="inferred from homology"/>
<dbReference type="PANTHER" id="PTHR42961">
    <property type="entry name" value="IRON-SULFUR PROTEIN NUBPL"/>
    <property type="match status" value="1"/>
</dbReference>
<dbReference type="InterPro" id="IPR033756">
    <property type="entry name" value="YlxH/NBP35"/>
</dbReference>
<dbReference type="EMBL" id="CP060244">
    <property type="protein sequence ID" value="QNT78234.1"/>
    <property type="molecule type" value="Genomic_DNA"/>
</dbReference>
<feature type="compositionally biased region" description="Polar residues" evidence="7">
    <location>
        <begin position="121"/>
        <end position="134"/>
    </location>
</feature>
<dbReference type="GO" id="GO:0016226">
    <property type="term" value="P:iron-sulfur cluster assembly"/>
    <property type="evidence" value="ECO:0007669"/>
    <property type="project" value="InterPro"/>
</dbReference>
<dbReference type="GO" id="GO:0046872">
    <property type="term" value="F:metal ion binding"/>
    <property type="evidence" value="ECO:0007669"/>
    <property type="project" value="UniProtKB-KW"/>
</dbReference>
<comment type="similarity">
    <text evidence="6">Belongs to the Mrp/NBP35 ATP-binding proteins family.</text>
</comment>
<organism evidence="8 9">
    <name type="scientific">Entomobacter blattae</name>
    <dbReference type="NCBI Taxonomy" id="2762277"/>
    <lineage>
        <taxon>Bacteria</taxon>
        <taxon>Pseudomonadati</taxon>
        <taxon>Pseudomonadota</taxon>
        <taxon>Alphaproteobacteria</taxon>
        <taxon>Acetobacterales</taxon>
        <taxon>Acetobacteraceae</taxon>
        <taxon>Entomobacter</taxon>
    </lineage>
</organism>
<dbReference type="Gene3D" id="3.40.50.300">
    <property type="entry name" value="P-loop containing nucleotide triphosphate hydrolases"/>
    <property type="match status" value="1"/>
</dbReference>
<evidence type="ECO:0000256" key="6">
    <source>
        <dbReference type="HAMAP-Rule" id="MF_02040"/>
    </source>
</evidence>
<evidence type="ECO:0000313" key="9">
    <source>
        <dbReference type="Proteomes" id="UP000516349"/>
    </source>
</evidence>
<keyword evidence="5 6" id="KW-0411">Iron-sulfur</keyword>
<keyword evidence="4 6" id="KW-0408">Iron</keyword>
<comment type="function">
    <text evidence="6">Binds and transfers iron-sulfur (Fe-S) clusters to target apoproteins. Can hydrolyze ATP.</text>
</comment>
<comment type="subunit">
    <text evidence="6">Homodimer.</text>
</comment>
<protein>
    <recommendedName>
        <fullName evidence="6">Iron-sulfur cluster carrier protein</fullName>
    </recommendedName>
</protein>
<dbReference type="SUPFAM" id="SSF52540">
    <property type="entry name" value="P-loop containing nucleoside triphosphate hydrolases"/>
    <property type="match status" value="1"/>
</dbReference>
<evidence type="ECO:0000313" key="8">
    <source>
        <dbReference type="EMBL" id="QNT78234.1"/>
    </source>
</evidence>
<dbReference type="PANTHER" id="PTHR42961:SF2">
    <property type="entry name" value="IRON-SULFUR PROTEIN NUBPL"/>
    <property type="match status" value="1"/>
</dbReference>
<dbReference type="InterPro" id="IPR000808">
    <property type="entry name" value="Mrp-like_CS"/>
</dbReference>
<feature type="compositionally biased region" description="Polar residues" evidence="7">
    <location>
        <begin position="203"/>
        <end position="223"/>
    </location>
</feature>
<dbReference type="AlphaFoldDB" id="A0A7H1NR24"/>
<name>A0A7H1NR24_9PROT</name>
<keyword evidence="6" id="KW-0378">Hydrolase</keyword>
<gene>
    <name evidence="8" type="ORF">JGUZn3_10050</name>
</gene>
<dbReference type="KEGG" id="ebla:JGUZn3_10050"/>
<sequence>MPDMPDPTAPNPLHATGLTLLQGFIDPFSKKSLPQSPLFESLKIEGKKAVIVLRCTARQGPMLEGLIPSIEHIMQSVLELERVQVILTASRSGSTASQDPLSPPAPSQAPPPQNITAPKGNPQSHTQSHIQGHSHSLGGHMPQTPPQGGGFPATPTQQPAHHQAPSAQPPNVQSQEGQNIGAQNMGTKKLGVQNMEAQNLETQNLGPQNPQTQHQGDQNQGISSAPPPQLVSRHISPHAEHRPMRLNGPRPTKPQGPLLPHVKTVIAVASGKGGVGKSSTAVNLAVALGMEGLKTGLMDADVYGPSVAHMLGLHTKPEAKAGILQPIEAWGVKAMSIGLLVNPDEALVWRGPMVMGAITQFLGDVNWGALDVLVIDMPPGTGDAQLTLAQKIQLGGAVIVSTPQDIALIDARRAIRMFEKTNVPILGVIENMAYFTCPHCGENSELFGHGGARQEAEKQDVPFLGEIPLVVEIRSHADAGTPLVAKAPDSPAGQAYRRIARQLAASLTQTVRPSR</sequence>
<dbReference type="Pfam" id="PF10609">
    <property type="entry name" value="ParA"/>
    <property type="match status" value="1"/>
</dbReference>
<feature type="compositionally biased region" description="Low complexity" evidence="7">
    <location>
        <begin position="152"/>
        <end position="170"/>
    </location>
</feature>
<dbReference type="GO" id="GO:0051539">
    <property type="term" value="F:4 iron, 4 sulfur cluster binding"/>
    <property type="evidence" value="ECO:0007669"/>
    <property type="project" value="TreeGrafter"/>
</dbReference>
<dbReference type="GO" id="GO:0140663">
    <property type="term" value="F:ATP-dependent FeS chaperone activity"/>
    <property type="evidence" value="ECO:0007669"/>
    <property type="project" value="InterPro"/>
</dbReference>
<dbReference type="InterPro" id="IPR034904">
    <property type="entry name" value="FSCA_dom_sf"/>
</dbReference>
<reference evidence="8 9" key="1">
    <citation type="submission" date="2020-08" db="EMBL/GenBank/DDBJ databases">
        <title>Complete genome sequence of Entomobacter blattae G55GP.</title>
        <authorList>
            <person name="Poehlein A."/>
            <person name="Guzman J."/>
            <person name="Daniel R."/>
            <person name="Vilcinskas A."/>
        </authorList>
    </citation>
    <scope>NUCLEOTIDE SEQUENCE [LARGE SCALE GENOMIC DNA]</scope>
    <source>
        <strain evidence="8 9">G55GP</strain>
    </source>
</reference>
<feature type="region of interest" description="Disordered" evidence="7">
    <location>
        <begin position="91"/>
        <end position="178"/>
    </location>
</feature>
<evidence type="ECO:0000256" key="4">
    <source>
        <dbReference type="ARBA" id="ARBA00023004"/>
    </source>
</evidence>
<dbReference type="CDD" id="cd02037">
    <property type="entry name" value="Mrp_NBP35"/>
    <property type="match status" value="1"/>
</dbReference>
<keyword evidence="9" id="KW-1185">Reference proteome</keyword>
<dbReference type="SUPFAM" id="SSF117916">
    <property type="entry name" value="Fe-S cluster assembly (FSCA) domain-like"/>
    <property type="match status" value="1"/>
</dbReference>
<dbReference type="Proteomes" id="UP000516349">
    <property type="component" value="Chromosome"/>
</dbReference>